<dbReference type="FunFam" id="2.40.30.10:FF:000004">
    <property type="entry name" value="50S ribosomal protein L3"/>
    <property type="match status" value="1"/>
</dbReference>
<sequence length="540" mass="60675">MFPFSEKLPVEKNIWQIWRTSNISETDFPESCVPLVERWKDANKEYEHHVLSLEDAENMVKSELGAISEITEALRLMPDDRVRLEFLKYLVIYIKGGVYADIDTINIKPIKHWKLMNETSLVTGIMSDYNHIGWYNFFNRRMVLSNSIFVAKAHHPMLAQLIARITCICITQQKLITATNWTRVLGAYDINGDPVVQFTGPSIFTDVFFDWISANMGEDEVVEMDEDDRMRLEDSEIIGPEGAKFSYRNVTGISHGVKVGNTAILPQISFNGFENSYEEVIDDQERSTGYERFSAAQLVSPGAIPYVETEDTVKQRSPEARRLRRQLLGRPGVIGVKRGMTCFYDNQGRRMPATVIEVDQCEVVYNKTLEKHGYYAVQVGCGYKKPENQTKPMLGHFAQAKVSPKAAVSEFMVKDKAGLIKPGTELRADMFKPGQFVDVISTCKGKGFAGAMKKWGYHGGPATHGASLSHRSMGSIGQNTTPSRVFPGKKMPGRMGNHEHTIFNLQVLDVNGEKGYMLVKGGVSGSNGSFVRVRDAFKHL</sequence>
<dbReference type="EMBL" id="CP064813">
    <property type="protein sequence ID" value="QPG74697.1"/>
    <property type="molecule type" value="Genomic_DNA"/>
</dbReference>
<dbReference type="Gene3D" id="3.90.550.20">
    <property type="match status" value="1"/>
</dbReference>
<dbReference type="Proteomes" id="UP000662931">
    <property type="component" value="Chromosome 2"/>
</dbReference>
<dbReference type="InterPro" id="IPR019927">
    <property type="entry name" value="Ribosomal_uL3_bac/org-type"/>
</dbReference>
<dbReference type="SUPFAM" id="SSF53448">
    <property type="entry name" value="Nucleotide-diphospho-sugar transferases"/>
    <property type="match status" value="1"/>
</dbReference>
<dbReference type="InterPro" id="IPR000597">
    <property type="entry name" value="Ribosomal_uL3"/>
</dbReference>
<comment type="similarity">
    <text evidence="1">Belongs to the universal ribosomal protein uL3 family.</text>
</comment>
<dbReference type="RefSeq" id="XP_038778262.1">
    <property type="nucleotide sequence ID" value="XM_038922334.1"/>
</dbReference>
<comment type="similarity">
    <text evidence="2">Belongs to the glycosyltransferase 32 family.</text>
</comment>
<name>A0A875RUL3_EENNA</name>
<evidence type="ECO:0000313" key="7">
    <source>
        <dbReference type="Proteomes" id="UP000662931"/>
    </source>
</evidence>
<dbReference type="GO" id="GO:1901135">
    <property type="term" value="P:carbohydrate derivative metabolic process"/>
    <property type="evidence" value="ECO:0007669"/>
    <property type="project" value="UniProtKB-ARBA"/>
</dbReference>
<dbReference type="GO" id="GO:0003735">
    <property type="term" value="F:structural constituent of ribosome"/>
    <property type="evidence" value="ECO:0007669"/>
    <property type="project" value="InterPro"/>
</dbReference>
<dbReference type="GO" id="GO:0006412">
    <property type="term" value="P:translation"/>
    <property type="evidence" value="ECO:0007669"/>
    <property type="project" value="InterPro"/>
</dbReference>
<dbReference type="InterPro" id="IPR029044">
    <property type="entry name" value="Nucleotide-diphossugar_trans"/>
</dbReference>
<reference evidence="6" key="1">
    <citation type="submission" date="2020-10" db="EMBL/GenBank/DDBJ databases">
        <authorList>
            <person name="Roach M.J.R."/>
        </authorList>
    </citation>
    <scope>NUCLEOTIDE SEQUENCE</scope>
    <source>
        <strain evidence="6">CBS 1945</strain>
    </source>
</reference>
<dbReference type="Pfam" id="PF00297">
    <property type="entry name" value="Ribosomal_L3"/>
    <property type="match status" value="1"/>
</dbReference>
<organism evidence="6 7">
    <name type="scientific">Eeniella nana</name>
    <name type="common">Yeast</name>
    <name type="synonym">Brettanomyces nanus</name>
    <dbReference type="NCBI Taxonomy" id="13502"/>
    <lineage>
        <taxon>Eukaryota</taxon>
        <taxon>Fungi</taxon>
        <taxon>Dikarya</taxon>
        <taxon>Ascomycota</taxon>
        <taxon>Saccharomycotina</taxon>
        <taxon>Pichiomycetes</taxon>
        <taxon>Pichiales</taxon>
        <taxon>Pichiaceae</taxon>
        <taxon>Brettanomyces</taxon>
    </lineage>
</organism>
<evidence type="ECO:0000256" key="4">
    <source>
        <dbReference type="ARBA" id="ARBA00023274"/>
    </source>
</evidence>
<protein>
    <recommendedName>
        <fullName evidence="5">Large ribosomal subunit protein uL3m</fullName>
    </recommendedName>
</protein>
<dbReference type="SUPFAM" id="SSF50447">
    <property type="entry name" value="Translation proteins"/>
    <property type="match status" value="1"/>
</dbReference>
<dbReference type="FunFam" id="3.30.160.810:FF:000001">
    <property type="entry name" value="50S ribosomal protein L3"/>
    <property type="match status" value="1"/>
</dbReference>
<keyword evidence="7" id="KW-1185">Reference proteome</keyword>
<dbReference type="HAMAP" id="MF_01325_B">
    <property type="entry name" value="Ribosomal_uL3_B"/>
    <property type="match status" value="1"/>
</dbReference>
<proteinExistence type="inferred from homology"/>
<dbReference type="KEGG" id="bnn:FOA43_002030"/>
<evidence type="ECO:0000313" key="6">
    <source>
        <dbReference type="EMBL" id="QPG74697.1"/>
    </source>
</evidence>
<keyword evidence="3" id="KW-0689">Ribosomal protein</keyword>
<dbReference type="OrthoDB" id="274683at2759"/>
<dbReference type="GeneID" id="62195431"/>
<dbReference type="AlphaFoldDB" id="A0A875RUL3"/>
<dbReference type="GO" id="GO:0005762">
    <property type="term" value="C:mitochondrial large ribosomal subunit"/>
    <property type="evidence" value="ECO:0007669"/>
    <property type="project" value="TreeGrafter"/>
</dbReference>
<dbReference type="InterPro" id="IPR009000">
    <property type="entry name" value="Transl_B-barrel_sf"/>
</dbReference>
<dbReference type="PANTHER" id="PTHR11229:SF8">
    <property type="entry name" value="LARGE RIBOSOMAL SUBUNIT PROTEIN UL3M"/>
    <property type="match status" value="1"/>
</dbReference>
<accession>A0A875RUL3</accession>
<evidence type="ECO:0000256" key="3">
    <source>
        <dbReference type="ARBA" id="ARBA00022980"/>
    </source>
</evidence>
<dbReference type="NCBIfam" id="TIGR03625">
    <property type="entry name" value="L3_bact"/>
    <property type="match status" value="1"/>
</dbReference>
<evidence type="ECO:0000256" key="1">
    <source>
        <dbReference type="ARBA" id="ARBA00006540"/>
    </source>
</evidence>
<dbReference type="InterPro" id="IPR007577">
    <property type="entry name" value="GlycoTrfase_DXD_sugar-bd_CS"/>
</dbReference>
<dbReference type="PANTHER" id="PTHR11229">
    <property type="entry name" value="50S RIBOSOMAL PROTEIN L3"/>
    <property type="match status" value="1"/>
</dbReference>
<dbReference type="Pfam" id="PF04488">
    <property type="entry name" value="Gly_transf_sug"/>
    <property type="match status" value="1"/>
</dbReference>
<evidence type="ECO:0000256" key="2">
    <source>
        <dbReference type="ARBA" id="ARBA00009003"/>
    </source>
</evidence>
<dbReference type="Gene3D" id="2.40.30.10">
    <property type="entry name" value="Translation factors"/>
    <property type="match status" value="1"/>
</dbReference>
<evidence type="ECO:0000256" key="5">
    <source>
        <dbReference type="ARBA" id="ARBA00035209"/>
    </source>
</evidence>
<dbReference type="Gene3D" id="3.30.160.810">
    <property type="match status" value="1"/>
</dbReference>
<gene>
    <name evidence="6" type="ORF">FOA43_002030</name>
</gene>
<keyword evidence="4" id="KW-0687">Ribonucleoprotein</keyword>